<dbReference type="EMBL" id="LVHI01000012">
    <property type="protein sequence ID" value="OAK54707.1"/>
    <property type="molecule type" value="Genomic_DNA"/>
</dbReference>
<dbReference type="GO" id="GO:0016740">
    <property type="term" value="F:transferase activity"/>
    <property type="evidence" value="ECO:0007669"/>
    <property type="project" value="UniProtKB-KW"/>
</dbReference>
<dbReference type="PANTHER" id="PTHR43685">
    <property type="entry name" value="GLYCOSYLTRANSFERASE"/>
    <property type="match status" value="1"/>
</dbReference>
<feature type="domain" description="Glycosyltransferase 2-like" evidence="1">
    <location>
        <begin position="8"/>
        <end position="167"/>
    </location>
</feature>
<dbReference type="Pfam" id="PF00535">
    <property type="entry name" value="Glycos_transf_2"/>
    <property type="match status" value="1"/>
</dbReference>
<keyword evidence="2" id="KW-0808">Transferase</keyword>
<dbReference type="PANTHER" id="PTHR43685:SF2">
    <property type="entry name" value="GLYCOSYLTRANSFERASE 2-LIKE DOMAIN-CONTAINING PROTEIN"/>
    <property type="match status" value="1"/>
</dbReference>
<dbReference type="CDD" id="cd00761">
    <property type="entry name" value="Glyco_tranf_GTA_type"/>
    <property type="match status" value="1"/>
</dbReference>
<proteinExistence type="predicted"/>
<dbReference type="InterPro" id="IPR050834">
    <property type="entry name" value="Glycosyltransf_2"/>
</dbReference>
<dbReference type="Proteomes" id="UP000077519">
    <property type="component" value="Unassembled WGS sequence"/>
</dbReference>
<dbReference type="Gene3D" id="3.90.550.10">
    <property type="entry name" value="Spore Coat Polysaccharide Biosynthesis Protein SpsA, Chain A"/>
    <property type="match status" value="1"/>
</dbReference>
<evidence type="ECO:0000313" key="3">
    <source>
        <dbReference type="Proteomes" id="UP000077519"/>
    </source>
</evidence>
<reference evidence="2 3" key="1">
    <citation type="submission" date="2016-03" db="EMBL/GenBank/DDBJ databases">
        <title>Genome sequence of Rhodococcus kyotonensis KB10.</title>
        <authorList>
            <person name="Jeong H."/>
            <person name="Hong C.E."/>
            <person name="Jo S.H."/>
            <person name="Park J.M."/>
        </authorList>
    </citation>
    <scope>NUCLEOTIDE SEQUENCE [LARGE SCALE GENOMIC DNA]</scope>
    <source>
        <strain evidence="2 3">KB10</strain>
    </source>
</reference>
<organism evidence="2 3">
    <name type="scientific">Rhodococcoides kyotonense</name>
    <dbReference type="NCBI Taxonomy" id="398843"/>
    <lineage>
        <taxon>Bacteria</taxon>
        <taxon>Bacillati</taxon>
        <taxon>Actinomycetota</taxon>
        <taxon>Actinomycetes</taxon>
        <taxon>Mycobacteriales</taxon>
        <taxon>Nocardiaceae</taxon>
        <taxon>Rhodococcoides</taxon>
    </lineage>
</organism>
<dbReference type="AlphaFoldDB" id="A0A177YGR1"/>
<protein>
    <submittedName>
        <fullName evidence="2">Glycosyl transferase family 2</fullName>
    </submittedName>
</protein>
<evidence type="ECO:0000313" key="2">
    <source>
        <dbReference type="EMBL" id="OAK54707.1"/>
    </source>
</evidence>
<accession>A0A177YGR1</accession>
<dbReference type="InterPro" id="IPR001173">
    <property type="entry name" value="Glyco_trans_2-like"/>
</dbReference>
<keyword evidence="3" id="KW-1185">Reference proteome</keyword>
<evidence type="ECO:0000259" key="1">
    <source>
        <dbReference type="Pfam" id="PF00535"/>
    </source>
</evidence>
<dbReference type="InterPro" id="IPR029044">
    <property type="entry name" value="Nucleotide-diphossugar_trans"/>
</dbReference>
<gene>
    <name evidence="2" type="ORF">A3K89_05045</name>
</gene>
<sequence>MTPAETLSVVVPAHNEESYIGFCLEALLAQGDDIHEIVVVDNNSTDRTVEVVQAFMRTEPKITLIFEDKPGVAHARNAGFRVASGDVLGRVDADTRVTAGWARAILDFLSSDGAHIGAITGLNLPYDSPVRGLKAWWFGRHLKKGNVGGGRLVKNLHGANMAIRKTAWHRVGHLVSTDAALHEDLDLALCLGSVGVEIAQLSDMNVDVSPRRAFTPPSEFHEYIDSGIRTFTHHDVMTKEKRKALRLHWWWHILVFAVYRPFDPIKKRYSVRHLLRPVQTRMLPVTAEGVVTVEAATRRAS</sequence>
<comment type="caution">
    <text evidence="2">The sequence shown here is derived from an EMBL/GenBank/DDBJ whole genome shotgun (WGS) entry which is preliminary data.</text>
</comment>
<dbReference type="SUPFAM" id="SSF53448">
    <property type="entry name" value="Nucleotide-diphospho-sugar transferases"/>
    <property type="match status" value="1"/>
</dbReference>
<name>A0A177YGR1_9NOCA</name>